<feature type="domain" description="GPI inositol-deacylase PGAP1-like alpha/beta" evidence="1">
    <location>
        <begin position="87"/>
        <end position="246"/>
    </location>
</feature>
<evidence type="ECO:0000313" key="3">
    <source>
        <dbReference type="EMBL" id="QOD57604.1"/>
    </source>
</evidence>
<protein>
    <submittedName>
        <fullName evidence="3">Alpha/beta hydrolase</fullName>
    </submittedName>
    <submittedName>
        <fullName evidence="2">PGAP1-like protein</fullName>
    </submittedName>
</protein>
<keyword evidence="3" id="KW-0378">Hydrolase</keyword>
<gene>
    <name evidence="3" type="ORF">IC627_06965</name>
    <name evidence="2" type="ORF">PDPUS_1_01813</name>
</gene>
<dbReference type="PANTHER" id="PTHR37946">
    <property type="entry name" value="SLL1969 PROTEIN"/>
    <property type="match status" value="1"/>
</dbReference>
<reference evidence="4" key="2">
    <citation type="submission" date="2017-05" db="EMBL/GenBank/DDBJ databases">
        <title>Whole genome sequence of fish pathogenic bacteria, Photobacterium damselae subsp. piscicida, strain 91-197, isolated from hybrid striped bass (Morone sp.) in USA.</title>
        <authorList>
            <person name="Teru Y."/>
            <person name="Hikima J."/>
            <person name="Kono T."/>
            <person name="Sakai M."/>
            <person name="Takano T."/>
            <person name="Hawke J.P."/>
            <person name="Takeyama H."/>
            <person name="Aoki T."/>
        </authorList>
    </citation>
    <scope>NUCLEOTIDE SEQUENCE [LARGE SCALE GENOMIC DNA]</scope>
    <source>
        <strain evidence="4">91-197</strain>
    </source>
</reference>
<dbReference type="GO" id="GO:0016788">
    <property type="term" value="F:hydrolase activity, acting on ester bonds"/>
    <property type="evidence" value="ECO:0007669"/>
    <property type="project" value="InterPro"/>
</dbReference>
<dbReference type="AlphaFoldDB" id="A0A1V1VC28"/>
<organism evidence="3 5">
    <name type="scientific">Photobacterium damsela subsp. piscicida</name>
    <name type="common">Pasteurella piscicida</name>
    <dbReference type="NCBI Taxonomy" id="38294"/>
    <lineage>
        <taxon>Bacteria</taxon>
        <taxon>Pseudomonadati</taxon>
        <taxon>Pseudomonadota</taxon>
        <taxon>Gammaproteobacteria</taxon>
        <taxon>Vibrionales</taxon>
        <taxon>Vibrionaceae</taxon>
        <taxon>Photobacterium</taxon>
    </lineage>
</organism>
<evidence type="ECO:0000259" key="1">
    <source>
        <dbReference type="Pfam" id="PF07819"/>
    </source>
</evidence>
<dbReference type="InterPro" id="IPR029058">
    <property type="entry name" value="AB_hydrolase_fold"/>
</dbReference>
<dbReference type="RefSeq" id="WP_086958277.1">
    <property type="nucleotide sequence ID" value="NZ_AP018045.1"/>
</dbReference>
<dbReference type="Proteomes" id="UP000516656">
    <property type="component" value="Chromosome 1"/>
</dbReference>
<dbReference type="SUPFAM" id="SSF53474">
    <property type="entry name" value="alpha/beta-Hydrolases"/>
    <property type="match status" value="1"/>
</dbReference>
<reference evidence="3 5" key="3">
    <citation type="submission" date="2020-09" db="EMBL/GenBank/DDBJ databases">
        <title>Complete, closed and curated genome sequences of Photobacterium damselae subsp. piscicida isolates from Australia indicate localised evolution and additional plasmid-borne pathogenicity mechanisms.</title>
        <authorList>
            <person name="Baseggio L."/>
            <person name="Silayeva O."/>
            <person name="Buller N."/>
            <person name="Landos M."/>
            <person name="Engelstaedter J."/>
            <person name="Barnes A.C."/>
        </authorList>
    </citation>
    <scope>NUCLEOTIDE SEQUENCE [LARGE SCALE GENOMIC DNA]</scope>
    <source>
        <strain evidence="3 5">AS-16-0540-1</strain>
    </source>
</reference>
<reference evidence="2" key="1">
    <citation type="journal article" date="2017" name="Genome Announc.">
        <title>Whole-Genome Sequence of Photobacterium damselae subsp. piscicida Strain 91-197, Isolated from Hybrid Striped Bass (Morone sp.) in the United States.</title>
        <authorList>
            <person name="Teru Y."/>
            <person name="Hikima J."/>
            <person name="Kono T."/>
            <person name="Sakai M."/>
            <person name="Takano T."/>
            <person name="Hawke J.P."/>
            <person name="Takeyama H."/>
            <person name="Aoki T."/>
        </authorList>
    </citation>
    <scope>NUCLEOTIDE SEQUENCE</scope>
    <source>
        <strain evidence="2">91-197</strain>
    </source>
</reference>
<dbReference type="PANTHER" id="PTHR37946:SF1">
    <property type="entry name" value="SLL1969 PROTEIN"/>
    <property type="match status" value="1"/>
</dbReference>
<dbReference type="Gene3D" id="3.40.50.1820">
    <property type="entry name" value="alpha/beta hydrolase"/>
    <property type="match status" value="1"/>
</dbReference>
<name>A0A1V1VC28_PHODP</name>
<dbReference type="EMBL" id="AP018045">
    <property type="protein sequence ID" value="BAX53187.1"/>
    <property type="molecule type" value="Genomic_DNA"/>
</dbReference>
<evidence type="ECO:0000313" key="4">
    <source>
        <dbReference type="Proteomes" id="UP000218676"/>
    </source>
</evidence>
<sequence>MKSPQSLFNQWRTHWQNHSQEWKDKIDMFLPSVSNDIVLAAFNGMMGDKLAARNSPYAITMTLTDQIQVLSDQTNVLSKQYPNLSNKVVICVHGWCMSDKQWLYQQHDHGQALKAYGYSPIYLNYNTGKHISLNGEEFAFRLEKLLQAWPVAIEELVIIGHSMGGLVTRSACYYAKEHQLNWLSQLTSFITLGTPHNGAPLAEMANWIDDNVKQKATFKLLNQLADIRSDGTRDLSCGYTIHQDWTQDRDPKLDKYLPPNPPKKRAELPEHVQCYAVASCVTSRRVDQQLHLIGDGLVPVTSAWGMSESGLVSLGYEESHRFLAEKVTHLGLLSSPLVLNQIVNWLNIAQQKDKK</sequence>
<accession>A0A1V1VC28</accession>
<evidence type="ECO:0000313" key="2">
    <source>
        <dbReference type="EMBL" id="BAX53187.1"/>
    </source>
</evidence>
<proteinExistence type="predicted"/>
<dbReference type="Pfam" id="PF07819">
    <property type="entry name" value="PGAP1"/>
    <property type="match status" value="1"/>
</dbReference>
<evidence type="ECO:0000313" key="5">
    <source>
        <dbReference type="Proteomes" id="UP000516656"/>
    </source>
</evidence>
<dbReference type="InterPro" id="IPR012908">
    <property type="entry name" value="PGAP1-ab_dom-like"/>
</dbReference>
<dbReference type="Proteomes" id="UP000218676">
    <property type="component" value="Chromosome 1"/>
</dbReference>
<dbReference type="EMBL" id="CP061854">
    <property type="protein sequence ID" value="QOD57604.1"/>
    <property type="molecule type" value="Genomic_DNA"/>
</dbReference>